<protein>
    <recommendedName>
        <fullName evidence="3">EGF-like domain-containing protein</fullName>
    </recommendedName>
</protein>
<keyword evidence="1" id="KW-0245">EGF-like domain</keyword>
<keyword evidence="1" id="KW-1015">Disulfide bond</keyword>
<organism evidence="4 5">
    <name type="scientific">Diploptera punctata</name>
    <name type="common">Pacific beetle cockroach</name>
    <dbReference type="NCBI Taxonomy" id="6984"/>
    <lineage>
        <taxon>Eukaryota</taxon>
        <taxon>Metazoa</taxon>
        <taxon>Ecdysozoa</taxon>
        <taxon>Arthropoda</taxon>
        <taxon>Hexapoda</taxon>
        <taxon>Insecta</taxon>
        <taxon>Pterygota</taxon>
        <taxon>Neoptera</taxon>
        <taxon>Polyneoptera</taxon>
        <taxon>Dictyoptera</taxon>
        <taxon>Blattodea</taxon>
        <taxon>Blaberoidea</taxon>
        <taxon>Blaberidae</taxon>
        <taxon>Diplopterinae</taxon>
        <taxon>Diploptera</taxon>
    </lineage>
</organism>
<feature type="compositionally biased region" description="Polar residues" evidence="2">
    <location>
        <begin position="27"/>
        <end position="41"/>
    </location>
</feature>
<feature type="disulfide bond" evidence="1">
    <location>
        <begin position="115"/>
        <end position="124"/>
    </location>
</feature>
<evidence type="ECO:0000259" key="3">
    <source>
        <dbReference type="PROSITE" id="PS50026"/>
    </source>
</evidence>
<feature type="compositionally biased region" description="Polar residues" evidence="2">
    <location>
        <begin position="54"/>
        <end position="79"/>
    </location>
</feature>
<gene>
    <name evidence="4" type="ORF">L9F63_022525</name>
</gene>
<accession>A0AAD7ZNS2</accession>
<reference evidence="4" key="1">
    <citation type="journal article" date="2023" name="IScience">
        <title>Live-bearing cockroach genome reveals convergent evolutionary mechanisms linked to viviparity in insects and beyond.</title>
        <authorList>
            <person name="Fouks B."/>
            <person name="Harrison M.C."/>
            <person name="Mikhailova A.A."/>
            <person name="Marchal E."/>
            <person name="English S."/>
            <person name="Carruthers M."/>
            <person name="Jennings E.C."/>
            <person name="Chiamaka E.L."/>
            <person name="Frigard R.A."/>
            <person name="Pippel M."/>
            <person name="Attardo G.M."/>
            <person name="Benoit J.B."/>
            <person name="Bornberg-Bauer E."/>
            <person name="Tobe S.S."/>
        </authorList>
    </citation>
    <scope>NUCLEOTIDE SEQUENCE</scope>
    <source>
        <strain evidence="4">Stay&amp;Tobe</strain>
    </source>
</reference>
<proteinExistence type="predicted"/>
<dbReference type="Proteomes" id="UP001233999">
    <property type="component" value="Unassembled WGS sequence"/>
</dbReference>
<name>A0AAD7ZNS2_DIPPU</name>
<keyword evidence="5" id="KW-1185">Reference proteome</keyword>
<feature type="region of interest" description="Disordered" evidence="2">
    <location>
        <begin position="27"/>
        <end position="79"/>
    </location>
</feature>
<feature type="domain" description="EGF-like" evidence="3">
    <location>
        <begin position="84"/>
        <end position="125"/>
    </location>
</feature>
<feature type="disulfide bond" evidence="1">
    <location>
        <begin position="88"/>
        <end position="98"/>
    </location>
</feature>
<comment type="caution">
    <text evidence="4">The sequence shown here is derived from an EMBL/GenBank/DDBJ whole genome shotgun (WGS) entry which is preliminary data.</text>
</comment>
<dbReference type="AlphaFoldDB" id="A0AAD7ZNS2"/>
<dbReference type="PROSITE" id="PS50026">
    <property type="entry name" value="EGF_3"/>
    <property type="match status" value="1"/>
</dbReference>
<dbReference type="InterPro" id="IPR000742">
    <property type="entry name" value="EGF"/>
</dbReference>
<dbReference type="PROSITE" id="PS00022">
    <property type="entry name" value="EGF_1"/>
    <property type="match status" value="1"/>
</dbReference>
<evidence type="ECO:0000256" key="2">
    <source>
        <dbReference type="SAM" id="MobiDB-lite"/>
    </source>
</evidence>
<dbReference type="EMBL" id="JASPKZ010007663">
    <property type="protein sequence ID" value="KAJ9583133.1"/>
    <property type="molecule type" value="Genomic_DNA"/>
</dbReference>
<reference evidence="4" key="2">
    <citation type="submission" date="2023-05" db="EMBL/GenBank/DDBJ databases">
        <authorList>
            <person name="Fouks B."/>
        </authorList>
    </citation>
    <scope>NUCLEOTIDE SEQUENCE</scope>
    <source>
        <strain evidence="4">Stay&amp;Tobe</strain>
        <tissue evidence="4">Testes</tissue>
    </source>
</reference>
<comment type="caution">
    <text evidence="1">Lacks conserved residue(s) required for the propagation of feature annotation.</text>
</comment>
<sequence length="128" mass="13597">MNTTMETLLEEEEDILYQKDASFSAELDTSNDIDSGNNMVASPSAEEIEKKVQFVTTQSPNLEQKVPGSTGSDGHTTESLHATDITPCLLDCGAGGTCTVEPVDSGRPGLQRCQCPLGRGGNRCETGE</sequence>
<evidence type="ECO:0000256" key="1">
    <source>
        <dbReference type="PROSITE-ProRule" id="PRU00076"/>
    </source>
</evidence>
<evidence type="ECO:0000313" key="4">
    <source>
        <dbReference type="EMBL" id="KAJ9583133.1"/>
    </source>
</evidence>
<evidence type="ECO:0000313" key="5">
    <source>
        <dbReference type="Proteomes" id="UP001233999"/>
    </source>
</evidence>